<evidence type="ECO:0000313" key="1">
    <source>
        <dbReference type="EMBL" id="TVP41663.1"/>
    </source>
</evidence>
<reference evidence="1 2" key="1">
    <citation type="journal article" date="2019" name="Front. Microbiol.">
        <title>Ammonia Oxidation by the Arctic Terrestrial Thaumarchaeote Candidatus Nitrosocosmicus arcticus Is Stimulated by Increasing Temperatures.</title>
        <authorList>
            <person name="Alves R.J.E."/>
            <person name="Kerou M."/>
            <person name="Zappe A."/>
            <person name="Bittner R."/>
            <person name="Abby S.S."/>
            <person name="Schmidt H.A."/>
            <person name="Pfeifer K."/>
            <person name="Schleper C."/>
        </authorList>
    </citation>
    <scope>NUCLEOTIDE SEQUENCE [LARGE SCALE GENOMIC DNA]</scope>
    <source>
        <strain evidence="1 2">Kfb</strain>
    </source>
</reference>
<comment type="caution">
    <text evidence="1">The sequence shown here is derived from an EMBL/GenBank/DDBJ whole genome shotgun (WGS) entry which is preliminary data.</text>
</comment>
<accession>A0A557SYJ5</accession>
<evidence type="ECO:0008006" key="3">
    <source>
        <dbReference type="Google" id="ProtNLM"/>
    </source>
</evidence>
<name>A0A557SYJ5_9ARCH</name>
<dbReference type="Proteomes" id="UP000315289">
    <property type="component" value="Unassembled WGS sequence"/>
</dbReference>
<dbReference type="AlphaFoldDB" id="A0A557SYJ5"/>
<organism evidence="1 2">
    <name type="scientific">Candidatus Nitrosocosmicus arcticus</name>
    <dbReference type="NCBI Taxonomy" id="2035267"/>
    <lineage>
        <taxon>Archaea</taxon>
        <taxon>Nitrososphaerota</taxon>
        <taxon>Nitrososphaeria</taxon>
        <taxon>Nitrososphaerales</taxon>
        <taxon>Nitrososphaeraceae</taxon>
        <taxon>Candidatus Nitrosocosmicus</taxon>
    </lineage>
</organism>
<sequence>MGLGSWNNIKVKMVGNHVKVFINGYLDIDYTDTEMSPEMASGSVAIYSRMPMCYTTTWTFLPNKHEKLLNILFRKIK</sequence>
<gene>
    <name evidence="1" type="ORF">NARC_10069</name>
</gene>
<protein>
    <recommendedName>
        <fullName evidence="3">3-keto-disaccharide hydrolase domain-containing protein</fullName>
    </recommendedName>
</protein>
<dbReference type="Gene3D" id="2.60.120.560">
    <property type="entry name" value="Exo-inulinase, domain 1"/>
    <property type="match status" value="1"/>
</dbReference>
<keyword evidence="2" id="KW-1185">Reference proteome</keyword>
<proteinExistence type="predicted"/>
<evidence type="ECO:0000313" key="2">
    <source>
        <dbReference type="Proteomes" id="UP000315289"/>
    </source>
</evidence>
<dbReference type="EMBL" id="VOAH01000001">
    <property type="protein sequence ID" value="TVP41663.1"/>
    <property type="molecule type" value="Genomic_DNA"/>
</dbReference>